<dbReference type="RefSeq" id="WP_123164902.1">
    <property type="nucleotide sequence ID" value="NZ_RIAX01000004.1"/>
</dbReference>
<organism evidence="2 3">
    <name type="scientific">Planococcus salinus</name>
    <dbReference type="NCBI Taxonomy" id="1848460"/>
    <lineage>
        <taxon>Bacteria</taxon>
        <taxon>Bacillati</taxon>
        <taxon>Bacillota</taxon>
        <taxon>Bacilli</taxon>
        <taxon>Bacillales</taxon>
        <taxon>Caryophanaceae</taxon>
        <taxon>Planococcus</taxon>
    </lineage>
</organism>
<sequence>MRLPVNHSHRKFLETELYRRAAGARGEKRLKDRFKEFQLEEEYHILWNLSLRLGEWKVQMDGLLLTGKCAVILESKNISGKIQFDEKTDEFSRENLNGEKTIMEDPTVQLKKHIRFLTTWFKSKKIDLPVTGLVIFTAKQCEFLSKPPGAHICKTYQMPDYLLQIVESAPLNSEHPQLSKIKRTLQTNQTPFKRIPLCSQYHIQTEDLTTGIFCTNCNHHLMQRHKRAWICRQCSHRDNLAHKLAIQEYFTLIDTHLTNLEFRKFCGITSRSVATRLLTQQDLLTTGEFKGRVYQLKKKN</sequence>
<name>A0A3M8P7S8_9BACL</name>
<reference evidence="2 3" key="1">
    <citation type="journal article" date="2018" name="Int. J. Syst. Evol. Microbiol.">
        <title>Planococcus salinus sp. nov., a moderately halophilic bacterium isolated from a saline-alkali soil.</title>
        <authorList>
            <person name="Gan L."/>
        </authorList>
    </citation>
    <scope>NUCLEOTIDE SEQUENCE [LARGE SCALE GENOMIC DNA]</scope>
    <source>
        <strain evidence="2 3">LCB217</strain>
    </source>
</reference>
<dbReference type="EMBL" id="RIAX01000004">
    <property type="protein sequence ID" value="RNF39707.1"/>
    <property type="molecule type" value="Genomic_DNA"/>
</dbReference>
<dbReference type="AlphaFoldDB" id="A0A3M8P7S8"/>
<comment type="caution">
    <text evidence="2">The sequence shown here is derived from an EMBL/GenBank/DDBJ whole genome shotgun (WGS) entry which is preliminary data.</text>
</comment>
<evidence type="ECO:0000259" key="1">
    <source>
        <dbReference type="PROSITE" id="PS50965"/>
    </source>
</evidence>
<dbReference type="OrthoDB" id="569879at2"/>
<dbReference type="PROSITE" id="PS50965">
    <property type="entry name" value="NERD"/>
    <property type="match status" value="1"/>
</dbReference>
<evidence type="ECO:0000313" key="2">
    <source>
        <dbReference type="EMBL" id="RNF39707.1"/>
    </source>
</evidence>
<dbReference type="Proteomes" id="UP000275473">
    <property type="component" value="Unassembled WGS sequence"/>
</dbReference>
<dbReference type="Pfam" id="PF08378">
    <property type="entry name" value="NERD"/>
    <property type="match status" value="1"/>
</dbReference>
<feature type="domain" description="NERD" evidence="1">
    <location>
        <begin position="22"/>
        <end position="140"/>
    </location>
</feature>
<proteinExistence type="predicted"/>
<keyword evidence="3" id="KW-1185">Reference proteome</keyword>
<accession>A0A3M8P7S8</accession>
<dbReference type="InterPro" id="IPR011528">
    <property type="entry name" value="NERD"/>
</dbReference>
<protein>
    <submittedName>
        <fullName evidence="2">NERD domain-containing protein</fullName>
    </submittedName>
</protein>
<evidence type="ECO:0000313" key="3">
    <source>
        <dbReference type="Proteomes" id="UP000275473"/>
    </source>
</evidence>
<gene>
    <name evidence="2" type="ORF">EEX84_06985</name>
</gene>